<organism evidence="1 2">
    <name type="scientific">Vagococcus intermedius</name>
    <dbReference type="NCBI Taxonomy" id="2991418"/>
    <lineage>
        <taxon>Bacteria</taxon>
        <taxon>Bacillati</taxon>
        <taxon>Bacillota</taxon>
        <taxon>Bacilli</taxon>
        <taxon>Lactobacillales</taxon>
        <taxon>Enterococcaceae</taxon>
        <taxon>Vagococcus</taxon>
    </lineage>
</organism>
<dbReference type="EMBL" id="CP110232">
    <property type="protein sequence ID" value="WEG72475.1"/>
    <property type="molecule type" value="Genomic_DNA"/>
</dbReference>
<evidence type="ECO:0000313" key="1">
    <source>
        <dbReference type="EMBL" id="WEG72475.1"/>
    </source>
</evidence>
<dbReference type="RefSeq" id="WP_275468278.1">
    <property type="nucleotide sequence ID" value="NZ_CP110232.1"/>
</dbReference>
<gene>
    <name evidence="1" type="ORF">OL234_05670</name>
</gene>
<dbReference type="Proteomes" id="UP001179647">
    <property type="component" value="Chromosome"/>
</dbReference>
<sequence>MFELDKKKIIYKVVWQEGKNKRQTTRFMLTNYEVTKEELMTSLIPIFEKELIVLVSIEREEEAWLI</sequence>
<proteinExistence type="predicted"/>
<dbReference type="KEGG" id="vie:OL234_05670"/>
<protein>
    <submittedName>
        <fullName evidence="1">Uncharacterized protein</fullName>
    </submittedName>
</protein>
<name>A0AAF0CT56_9ENTE</name>
<evidence type="ECO:0000313" key="2">
    <source>
        <dbReference type="Proteomes" id="UP001179647"/>
    </source>
</evidence>
<dbReference type="AlphaFoldDB" id="A0AAF0CT56"/>
<keyword evidence="2" id="KW-1185">Reference proteome</keyword>
<reference evidence="1" key="1">
    <citation type="submission" date="2022-10" db="EMBL/GenBank/DDBJ databases">
        <title>Vagococcus sp. isolated from poultry meat.</title>
        <authorList>
            <person name="Johansson P."/>
            <person name="Bjorkroth J."/>
        </authorList>
    </citation>
    <scope>NUCLEOTIDE SEQUENCE</scope>
    <source>
        <strain evidence="1">STAA11</strain>
    </source>
</reference>
<accession>A0AAF0CT56</accession>